<organism evidence="1 2">
    <name type="scientific">Saccharolobus islandicus (strain HVE10/4)</name>
    <name type="common">Sulfolobus islandicus</name>
    <dbReference type="NCBI Taxonomy" id="930943"/>
    <lineage>
        <taxon>Archaea</taxon>
        <taxon>Thermoproteota</taxon>
        <taxon>Thermoprotei</taxon>
        <taxon>Sulfolobales</taxon>
        <taxon>Sulfolobaceae</taxon>
        <taxon>Saccharolobus</taxon>
    </lineage>
</organism>
<accession>F0NN74</accession>
<dbReference type="EMBL" id="CP002426">
    <property type="protein sequence ID" value="ADX81758.1"/>
    <property type="molecule type" value="Genomic_DNA"/>
</dbReference>
<sequence>MSNKKSLIINSSNIFKTFSLFTSLTPAWKSENFASDGKSIFVIIINALCRNLLFNGIPTIFLLGMTRSASVLKILSNSSSVMGKSASNNKTLWKLLSLIPLFNAPPLPSLLSLFRSFTGNFLTTSGVLSCPSNTTTTSALGSVNDIFSNVLPILLSSLNAGMIIEINLTN</sequence>
<dbReference type="Proteomes" id="UP000006395">
    <property type="component" value="Chromosome"/>
</dbReference>
<protein>
    <submittedName>
        <fullName evidence="1">Dolichyl-phosphate mannose synthase related protein</fullName>
    </submittedName>
</protein>
<name>F0NN74_SACI0</name>
<dbReference type="KEGG" id="sih:SiH_0389"/>
<proteinExistence type="predicted"/>
<dbReference type="HOGENOM" id="CLU_1567234_0_0_2"/>
<evidence type="ECO:0000313" key="2">
    <source>
        <dbReference type="Proteomes" id="UP000006395"/>
    </source>
</evidence>
<evidence type="ECO:0000313" key="1">
    <source>
        <dbReference type="EMBL" id="ADX81758.1"/>
    </source>
</evidence>
<reference evidence="1 2" key="1">
    <citation type="journal article" date="2011" name="J. Bacteriol.">
        <title>Genome analyses of icelandic strains of Sulfolobus islandicus, model organisms for genetic and virus-host interaction studies.</title>
        <authorList>
            <person name="Guo L."/>
            <person name="Brugger K."/>
            <person name="Liu C."/>
            <person name="Shah S.A."/>
            <person name="Zheng H."/>
            <person name="Zhu Y."/>
            <person name="Wang S."/>
            <person name="Lillestol R.K."/>
            <person name="Chen L."/>
            <person name="Frank J."/>
            <person name="Prangishvili D."/>
            <person name="Paulin L."/>
            <person name="She Q."/>
            <person name="Huang L."/>
            <person name="Garrett R.A."/>
        </authorList>
    </citation>
    <scope>NUCLEOTIDE SEQUENCE [LARGE SCALE GENOMIC DNA]</scope>
    <source>
        <strain evidence="1 2">HVE10/4</strain>
    </source>
</reference>
<gene>
    <name evidence="1" type="ordered locus">SiH_0389</name>
</gene>
<keyword evidence="2" id="KW-1185">Reference proteome</keyword>
<dbReference type="AlphaFoldDB" id="F0NN74"/>